<evidence type="ECO:0000256" key="1">
    <source>
        <dbReference type="ARBA" id="ARBA00009356"/>
    </source>
</evidence>
<organism evidence="9">
    <name type="scientific">Lithothamnion sp</name>
    <dbReference type="NCBI Taxonomy" id="1940749"/>
    <lineage>
        <taxon>Eukaryota</taxon>
        <taxon>Rhodophyta</taxon>
        <taxon>Florideophyceae</taxon>
        <taxon>Corallinophycidae</taxon>
        <taxon>Hapalidiales</taxon>
        <taxon>Hapalidiaceae</taxon>
        <taxon>Melobesioideae</taxon>
        <taxon>Lithothamnion</taxon>
    </lineage>
</organism>
<dbReference type="FunFam" id="3.90.930.12:FF:000001">
    <property type="entry name" value="50S ribosomal protein L6"/>
    <property type="match status" value="1"/>
</dbReference>
<dbReference type="SUPFAM" id="SSF56053">
    <property type="entry name" value="Ribosomal protein L6"/>
    <property type="match status" value="2"/>
</dbReference>
<protein>
    <recommendedName>
        <fullName evidence="6">Large ribosomal subunit protein uL6c</fullName>
    </recommendedName>
</protein>
<gene>
    <name evidence="9" type="primary">rpl6</name>
</gene>
<keyword evidence="9" id="KW-0934">Plastid</keyword>
<dbReference type="HAMAP" id="MF_01365_B">
    <property type="entry name" value="Ribosomal_uL6_B"/>
    <property type="match status" value="1"/>
</dbReference>
<dbReference type="InterPro" id="IPR002358">
    <property type="entry name" value="Ribosomal_uL6_CS"/>
</dbReference>
<dbReference type="InterPro" id="IPR036789">
    <property type="entry name" value="Ribosomal_uL6-like_a/b-dom_sf"/>
</dbReference>
<dbReference type="GO" id="GO:0002181">
    <property type="term" value="P:cytoplasmic translation"/>
    <property type="evidence" value="ECO:0007669"/>
    <property type="project" value="TreeGrafter"/>
</dbReference>
<feature type="domain" description="Large ribosomal subunit protein uL6 alpha-beta" evidence="8">
    <location>
        <begin position="91"/>
        <end position="164"/>
    </location>
</feature>
<reference evidence="9" key="1">
    <citation type="journal article" date="2018" name="Genome Biol. Evol.">
        <title>Mitochondrial and Plastid Genomes from Coralline Red Algae Provide Insights into the Incongruent Evolutionary Histories of Organelles.</title>
        <authorList>
            <person name="Lee J."/>
            <person name="Song H.J."/>
            <person name="In Park S."/>
            <person name="Lee Y.M."/>
            <person name="Jeong S.Y."/>
            <person name="Oh Cho T."/>
            <person name="Kim J.H."/>
            <person name="Choi H.G."/>
            <person name="Choi C.G."/>
            <person name="Nelson W.A."/>
            <person name="Fredericq S."/>
            <person name="Bhattacharya D."/>
            <person name="Su Yoon H."/>
        </authorList>
    </citation>
    <scope>NUCLEOTIDE SEQUENCE</scope>
</reference>
<keyword evidence="5 7" id="KW-0687">Ribonucleoprotein</keyword>
<dbReference type="InterPro" id="IPR000702">
    <property type="entry name" value="Ribosomal_uL6-like"/>
</dbReference>
<dbReference type="EMBL" id="MH281627">
    <property type="protein sequence ID" value="AYR05823.1"/>
    <property type="molecule type" value="Genomic_DNA"/>
</dbReference>
<dbReference type="PROSITE" id="PS00525">
    <property type="entry name" value="RIBOSOMAL_L6_1"/>
    <property type="match status" value="1"/>
</dbReference>
<keyword evidence="2" id="KW-0699">rRNA-binding</keyword>
<evidence type="ECO:0000313" key="9">
    <source>
        <dbReference type="EMBL" id="AYR05823.1"/>
    </source>
</evidence>
<proteinExistence type="inferred from homology"/>
<evidence type="ECO:0000256" key="2">
    <source>
        <dbReference type="ARBA" id="ARBA00022730"/>
    </source>
</evidence>
<evidence type="ECO:0000256" key="6">
    <source>
        <dbReference type="ARBA" id="ARBA00069413"/>
    </source>
</evidence>
<evidence type="ECO:0000256" key="3">
    <source>
        <dbReference type="ARBA" id="ARBA00022884"/>
    </source>
</evidence>
<dbReference type="PANTHER" id="PTHR11655:SF14">
    <property type="entry name" value="LARGE RIBOSOMAL SUBUNIT PROTEIN UL6M"/>
    <property type="match status" value="1"/>
</dbReference>
<evidence type="ECO:0000256" key="4">
    <source>
        <dbReference type="ARBA" id="ARBA00022980"/>
    </source>
</evidence>
<dbReference type="PANTHER" id="PTHR11655">
    <property type="entry name" value="60S/50S RIBOSOMAL PROTEIN L6/L9"/>
    <property type="match status" value="1"/>
</dbReference>
<geneLocation type="plastid" evidence="9"/>
<feature type="domain" description="Large ribosomal subunit protein uL6 alpha-beta" evidence="8">
    <location>
        <begin position="15"/>
        <end position="82"/>
    </location>
</feature>
<name>A0A3G3MG65_9FLOR</name>
<keyword evidence="3" id="KW-0694">RNA-binding</keyword>
<evidence type="ECO:0000259" key="8">
    <source>
        <dbReference type="Pfam" id="PF00347"/>
    </source>
</evidence>
<accession>A0A3G3MG65</accession>
<dbReference type="PIRSF" id="PIRSF002162">
    <property type="entry name" value="Ribosomal_L6"/>
    <property type="match status" value="1"/>
</dbReference>
<dbReference type="Gene3D" id="3.90.930.12">
    <property type="entry name" value="Ribosomal protein L6, alpha-beta domain"/>
    <property type="match status" value="2"/>
</dbReference>
<dbReference type="InterPro" id="IPR020040">
    <property type="entry name" value="Ribosomal_uL6_a/b-dom"/>
</dbReference>
<evidence type="ECO:0000256" key="5">
    <source>
        <dbReference type="ARBA" id="ARBA00023274"/>
    </source>
</evidence>
<dbReference type="AlphaFoldDB" id="A0A3G3MG65"/>
<comment type="similarity">
    <text evidence="1 7">Belongs to the universal ribosomal protein uL6 family.</text>
</comment>
<dbReference type="InterPro" id="IPR019906">
    <property type="entry name" value="Ribosomal_uL6_bac-type"/>
</dbReference>
<dbReference type="Pfam" id="PF00347">
    <property type="entry name" value="Ribosomal_L6"/>
    <property type="match status" value="2"/>
</dbReference>
<evidence type="ECO:0000256" key="7">
    <source>
        <dbReference type="RuleBase" id="RU003869"/>
    </source>
</evidence>
<dbReference type="GO" id="GO:0019843">
    <property type="term" value="F:rRNA binding"/>
    <property type="evidence" value="ECO:0007669"/>
    <property type="project" value="UniProtKB-KW"/>
</dbReference>
<dbReference type="GO" id="GO:0003735">
    <property type="term" value="F:structural constituent of ribosome"/>
    <property type="evidence" value="ECO:0007669"/>
    <property type="project" value="InterPro"/>
</dbReference>
<sequence>MSRIGKSPIYLNTKIDINIQNNKIKIKGPKGELSHSISPEIRIEHTKKVLKLYKNNESRIAKQLYGLSRTLINNMVIGVSQGFSKKLKIEGVGYRAQVDKNKLILNVGYSHPVFIESPAGISIKVENQTNIEVNGINKETVGQVAAKIRSVRPPEPYKGKGIRYEHEIIRKKSWQSWEVDHEK</sequence>
<dbReference type="GO" id="GO:0022625">
    <property type="term" value="C:cytosolic large ribosomal subunit"/>
    <property type="evidence" value="ECO:0007669"/>
    <property type="project" value="TreeGrafter"/>
</dbReference>
<dbReference type="NCBIfam" id="TIGR03654">
    <property type="entry name" value="L6_bact"/>
    <property type="match status" value="1"/>
</dbReference>
<keyword evidence="4 7" id="KW-0689">Ribosomal protein</keyword>
<dbReference type="PRINTS" id="PR00059">
    <property type="entry name" value="RIBOSOMALL6"/>
</dbReference>
<dbReference type="FunFam" id="3.90.930.12:FF:000002">
    <property type="entry name" value="50S ribosomal protein L6"/>
    <property type="match status" value="1"/>
</dbReference>